<protein>
    <recommendedName>
        <fullName evidence="2">Stress response regulator gls24 homolog</fullName>
    </recommendedName>
</protein>
<dbReference type="PANTHER" id="PTHR34297:SF3">
    <property type="entry name" value="ALKALINE SHOCK PROTEIN 23"/>
    <property type="match status" value="1"/>
</dbReference>
<dbReference type="InterPro" id="IPR005531">
    <property type="entry name" value="Asp23"/>
</dbReference>
<comment type="caution">
    <text evidence="4">The sequence shown here is derived from an EMBL/GenBank/DDBJ whole genome shotgun (WGS) entry which is preliminary data.</text>
</comment>
<evidence type="ECO:0000313" key="5">
    <source>
        <dbReference type="Proteomes" id="UP000789719"/>
    </source>
</evidence>
<name>A0ABM8ZCE5_9LACO</name>
<accession>A0ABM8ZCE5</accession>
<evidence type="ECO:0000256" key="2">
    <source>
        <dbReference type="ARBA" id="ARBA00039575"/>
    </source>
</evidence>
<dbReference type="RefSeq" id="WP_230099276.1">
    <property type="nucleotide sequence ID" value="NZ_CAKKNT010000029.1"/>
</dbReference>
<evidence type="ECO:0000256" key="1">
    <source>
        <dbReference type="ARBA" id="ARBA00005721"/>
    </source>
</evidence>
<sequence>MTTINNTTTKEAPKTPIEGELSFDDKVIQKIVGISLESTKGLLAIDGGLIANIKNKLVNAENPTEGVDVEVGKEEVAVDLNIIAEYGCDIHKLYDQIKEIIGREVNKMTGLKVVEVNVRVIDVQGKAEYAENNVSLQDRAADLTDSVKEATSNGVQKIQENIHSTDDEPNEAESKEAEPARVK</sequence>
<comment type="similarity">
    <text evidence="1">Belongs to the asp23 family.</text>
</comment>
<gene>
    <name evidence="4" type="ORF">WGH24286_01680</name>
</gene>
<dbReference type="Proteomes" id="UP000789719">
    <property type="component" value="Unassembled WGS sequence"/>
</dbReference>
<reference evidence="4 5" key="1">
    <citation type="submission" date="2021-11" db="EMBL/GenBank/DDBJ databases">
        <authorList>
            <person name="Depoorter E."/>
        </authorList>
    </citation>
    <scope>NUCLEOTIDE SEQUENCE [LARGE SCALE GENOMIC DNA]</scope>
    <source>
        <strain evidence="4 5">LMG 24286</strain>
    </source>
</reference>
<dbReference type="EMBL" id="CAKKNT010000029">
    <property type="protein sequence ID" value="CAH0419233.1"/>
    <property type="molecule type" value="Genomic_DNA"/>
</dbReference>
<feature type="compositionally biased region" description="Basic and acidic residues" evidence="3">
    <location>
        <begin position="172"/>
        <end position="183"/>
    </location>
</feature>
<evidence type="ECO:0000256" key="3">
    <source>
        <dbReference type="SAM" id="MobiDB-lite"/>
    </source>
</evidence>
<dbReference type="PANTHER" id="PTHR34297">
    <property type="entry name" value="HYPOTHETICAL CYTOSOLIC PROTEIN-RELATED"/>
    <property type="match status" value="1"/>
</dbReference>
<feature type="region of interest" description="Disordered" evidence="3">
    <location>
        <begin position="150"/>
        <end position="183"/>
    </location>
</feature>
<feature type="compositionally biased region" description="Polar residues" evidence="3">
    <location>
        <begin position="150"/>
        <end position="162"/>
    </location>
</feature>
<keyword evidence="5" id="KW-1185">Reference proteome</keyword>
<proteinExistence type="inferred from homology"/>
<dbReference type="Pfam" id="PF03780">
    <property type="entry name" value="Asp23"/>
    <property type="match status" value="1"/>
</dbReference>
<evidence type="ECO:0000313" key="4">
    <source>
        <dbReference type="EMBL" id="CAH0419233.1"/>
    </source>
</evidence>
<organism evidence="4 5">
    <name type="scientific">Periweissella ghanensis</name>
    <dbReference type="NCBI Taxonomy" id="467997"/>
    <lineage>
        <taxon>Bacteria</taxon>
        <taxon>Bacillati</taxon>
        <taxon>Bacillota</taxon>
        <taxon>Bacilli</taxon>
        <taxon>Lactobacillales</taxon>
        <taxon>Lactobacillaceae</taxon>
        <taxon>Periweissella</taxon>
    </lineage>
</organism>